<keyword evidence="6 8" id="KW-0472">Membrane</keyword>
<evidence type="ECO:0000259" key="10">
    <source>
        <dbReference type="PROSITE" id="PS51779"/>
    </source>
</evidence>
<evidence type="ECO:0000256" key="5">
    <source>
        <dbReference type="ARBA" id="ARBA00022737"/>
    </source>
</evidence>
<name>A0A916VYF9_9HYPH</name>
<dbReference type="PROSITE" id="PS51779">
    <property type="entry name" value="POTRA"/>
    <property type="match status" value="2"/>
</dbReference>
<evidence type="ECO:0000256" key="7">
    <source>
        <dbReference type="ARBA" id="ARBA00023237"/>
    </source>
</evidence>
<keyword evidence="2 8" id="KW-1134">Transmembrane beta strand</keyword>
<dbReference type="HAMAP" id="MF_01430">
    <property type="entry name" value="OM_assembly_BamA"/>
    <property type="match status" value="1"/>
</dbReference>
<dbReference type="InterPro" id="IPR023707">
    <property type="entry name" value="OM_assembly_BamA"/>
</dbReference>
<keyword evidence="5 8" id="KW-0677">Repeat</keyword>
<protein>
    <recommendedName>
        <fullName evidence="8 9">Outer membrane protein assembly factor BamA</fullName>
    </recommendedName>
</protein>
<evidence type="ECO:0000256" key="8">
    <source>
        <dbReference type="HAMAP-Rule" id="MF_01430"/>
    </source>
</evidence>
<evidence type="ECO:0000256" key="9">
    <source>
        <dbReference type="NCBIfam" id="TIGR03303"/>
    </source>
</evidence>
<dbReference type="PIRSF" id="PIRSF006076">
    <property type="entry name" value="OM_assembly_OMP85"/>
    <property type="match status" value="1"/>
</dbReference>
<dbReference type="InterPro" id="IPR039910">
    <property type="entry name" value="D15-like"/>
</dbReference>
<dbReference type="InterPro" id="IPR010827">
    <property type="entry name" value="BamA/TamA_POTRA"/>
</dbReference>
<dbReference type="NCBIfam" id="TIGR03303">
    <property type="entry name" value="OM_YaeT"/>
    <property type="match status" value="1"/>
</dbReference>
<feature type="domain" description="POTRA" evidence="10">
    <location>
        <begin position="360"/>
        <end position="433"/>
    </location>
</feature>
<evidence type="ECO:0000313" key="11">
    <source>
        <dbReference type="EMBL" id="GGA52362.1"/>
    </source>
</evidence>
<feature type="signal peptide" evidence="8">
    <location>
        <begin position="1"/>
        <end position="32"/>
    </location>
</feature>
<comment type="function">
    <text evidence="8">Part of the outer membrane protein assembly complex, which is involved in assembly and insertion of beta-barrel proteins into the outer membrane.</text>
</comment>
<sequence precursor="true">MTNSSKLLHSVSLALLLTTAAPLMGNAGWVFGASEAQAQTVSQISVTGNVRVDEATVISYLTIRPGQQATPAAIQASTAALNQSGLFQGVSIAMSGSTLVVQVSEQAAVSSVQFQGNRRFTDAQLNTMVEVASRRIYTADVINNDVRMIQSAYDQAGYTNVSVSARTEPTSDGRIRVIFDINEGDRAGVAAINFTGNNSISSSALKNTLITKESHLLSFLFRDDMYDEDRLAVDRERIRVYYANRGFPDARVLSAVAEFDAERNAYFINFTIEEGERYDFGNIAIETSIPGLNTDALRGAIKTNRGARYSLSDLQDSTQDLAVRATQQGFAFAEVRPRIDRDIASNTFNITYLVDEGARIYVERINITGNDKTRDYVIRREFDFAEGDPFNRTLVTRGRAAIEALGFFSNVQITSAPGSAPDRVVLNVAVTEQSTGEYGIGAGYSSQDGLFGEISLTERNFLGRGQYLRLAVGRSETGETYDFSFTEPRFMGLRISAGVDVYRRVVSEGSRFDYGIETNGGRLRFGLPIVENLTLQTHVGFEQKRFTDEDTPAAPAYISNTPELDKLTVGYTLTYNTLDNQQRPSEGMVLSFSQEYATLDHNFLRSEARARAYYPLWEEMGVIGSIRGQAGLITDLDDSGIHPSEAYQLGPNFVRGFRAAGVGARTDVGDNAVGVLAYASASAEVDFPIPVLPEAWGIRGAVWGDIGWIDDTLPDVAGVAVGGIGGDIKSSIGASLIWHSPMGPLRGDFAHVIDKAEQDRTSVFQLTLSTLF</sequence>
<keyword evidence="3 8" id="KW-0812">Transmembrane</keyword>
<dbReference type="EMBL" id="BMKB01000003">
    <property type="protein sequence ID" value="GGA52362.1"/>
    <property type="molecule type" value="Genomic_DNA"/>
</dbReference>
<evidence type="ECO:0000256" key="4">
    <source>
        <dbReference type="ARBA" id="ARBA00022729"/>
    </source>
</evidence>
<evidence type="ECO:0000256" key="1">
    <source>
        <dbReference type="ARBA" id="ARBA00004370"/>
    </source>
</evidence>
<comment type="similarity">
    <text evidence="8">Belongs to the BamA family.</text>
</comment>
<dbReference type="GO" id="GO:0043165">
    <property type="term" value="P:Gram-negative-bacterium-type cell outer membrane assembly"/>
    <property type="evidence" value="ECO:0007669"/>
    <property type="project" value="UniProtKB-UniRule"/>
</dbReference>
<dbReference type="PANTHER" id="PTHR12815:SF23">
    <property type="entry name" value="OUTER MEMBRANE PROTEIN ASSEMBLY FACTOR BAMA"/>
    <property type="match status" value="1"/>
</dbReference>
<dbReference type="Gene3D" id="3.10.20.310">
    <property type="entry name" value="membrane protein fhac"/>
    <property type="match status" value="5"/>
</dbReference>
<dbReference type="RefSeq" id="WP_127071090.1">
    <property type="nucleotide sequence ID" value="NZ_BMKB01000003.1"/>
</dbReference>
<comment type="subcellular location">
    <subcellularLocation>
        <location evidence="8">Cell outer membrane</location>
    </subcellularLocation>
    <subcellularLocation>
        <location evidence="1">Membrane</location>
    </subcellularLocation>
</comment>
<dbReference type="Pfam" id="PF07244">
    <property type="entry name" value="POTRA"/>
    <property type="match status" value="5"/>
</dbReference>
<accession>A0A916VYF9</accession>
<feature type="domain" description="POTRA" evidence="10">
    <location>
        <begin position="39"/>
        <end position="106"/>
    </location>
</feature>
<dbReference type="PANTHER" id="PTHR12815">
    <property type="entry name" value="SORTING AND ASSEMBLY MACHINERY SAMM50 PROTEIN FAMILY MEMBER"/>
    <property type="match status" value="1"/>
</dbReference>
<keyword evidence="4 8" id="KW-0732">Signal</keyword>
<dbReference type="GO" id="GO:0051205">
    <property type="term" value="P:protein insertion into membrane"/>
    <property type="evidence" value="ECO:0007669"/>
    <property type="project" value="UniProtKB-UniRule"/>
</dbReference>
<evidence type="ECO:0000256" key="6">
    <source>
        <dbReference type="ARBA" id="ARBA00023136"/>
    </source>
</evidence>
<dbReference type="Gene3D" id="2.40.160.50">
    <property type="entry name" value="membrane protein fhac: a member of the omp85/tpsb transporter family"/>
    <property type="match status" value="1"/>
</dbReference>
<dbReference type="Pfam" id="PF01103">
    <property type="entry name" value="Omp85"/>
    <property type="match status" value="1"/>
</dbReference>
<evidence type="ECO:0000313" key="12">
    <source>
        <dbReference type="Proteomes" id="UP000596977"/>
    </source>
</evidence>
<dbReference type="AlphaFoldDB" id="A0A916VYF9"/>
<dbReference type="GO" id="GO:0009279">
    <property type="term" value="C:cell outer membrane"/>
    <property type="evidence" value="ECO:0007669"/>
    <property type="project" value="UniProtKB-SubCell"/>
</dbReference>
<keyword evidence="7 8" id="KW-0998">Cell outer membrane</keyword>
<proteinExistence type="inferred from homology"/>
<dbReference type="InterPro" id="IPR000184">
    <property type="entry name" value="Bac_surfAg_D15"/>
</dbReference>
<organism evidence="11 12">
    <name type="scientific">Pelagibacterium lentulum</name>
    <dbReference type="NCBI Taxonomy" id="2029865"/>
    <lineage>
        <taxon>Bacteria</taxon>
        <taxon>Pseudomonadati</taxon>
        <taxon>Pseudomonadota</taxon>
        <taxon>Alphaproteobacteria</taxon>
        <taxon>Hyphomicrobiales</taxon>
        <taxon>Devosiaceae</taxon>
        <taxon>Pelagibacterium</taxon>
    </lineage>
</organism>
<dbReference type="Proteomes" id="UP000596977">
    <property type="component" value="Unassembled WGS sequence"/>
</dbReference>
<dbReference type="OrthoDB" id="9803054at2"/>
<dbReference type="InterPro" id="IPR034746">
    <property type="entry name" value="POTRA"/>
</dbReference>
<reference evidence="11 12" key="1">
    <citation type="journal article" date="2014" name="Int. J. Syst. Evol. Microbiol.">
        <title>Complete genome sequence of Corynebacterium casei LMG S-19264T (=DSM 44701T), isolated from a smear-ripened cheese.</title>
        <authorList>
            <consortium name="US DOE Joint Genome Institute (JGI-PGF)"/>
            <person name="Walter F."/>
            <person name="Albersmeier A."/>
            <person name="Kalinowski J."/>
            <person name="Ruckert C."/>
        </authorList>
    </citation>
    <scope>NUCLEOTIDE SEQUENCE [LARGE SCALE GENOMIC DNA]</scope>
    <source>
        <strain evidence="11 12">CGMCC 1.15896</strain>
    </source>
</reference>
<comment type="subunit">
    <text evidence="8">Part of the Bam complex.</text>
</comment>
<keyword evidence="12" id="KW-1185">Reference proteome</keyword>
<evidence type="ECO:0000256" key="2">
    <source>
        <dbReference type="ARBA" id="ARBA00022452"/>
    </source>
</evidence>
<feature type="chain" id="PRO_5038181153" description="Outer membrane protein assembly factor BamA" evidence="8">
    <location>
        <begin position="33"/>
        <end position="772"/>
    </location>
</feature>
<gene>
    <name evidence="8 11" type="primary">bamA</name>
    <name evidence="11" type="ORF">GCM10011499_23040</name>
</gene>
<comment type="caution">
    <text evidence="11">The sequence shown here is derived from an EMBL/GenBank/DDBJ whole genome shotgun (WGS) entry which is preliminary data.</text>
</comment>
<evidence type="ECO:0000256" key="3">
    <source>
        <dbReference type="ARBA" id="ARBA00022692"/>
    </source>
</evidence>